<dbReference type="OrthoDB" id="9966350at2"/>
<organism evidence="1 2">
    <name type="scientific">Pseudomonas syringae</name>
    <dbReference type="NCBI Taxonomy" id="317"/>
    <lineage>
        <taxon>Bacteria</taxon>
        <taxon>Pseudomonadati</taxon>
        <taxon>Pseudomonadota</taxon>
        <taxon>Gammaproteobacteria</taxon>
        <taxon>Pseudomonadales</taxon>
        <taxon>Pseudomonadaceae</taxon>
        <taxon>Pseudomonas</taxon>
    </lineage>
</organism>
<dbReference type="Proteomes" id="UP000195128">
    <property type="component" value="Unassembled WGS sequence"/>
</dbReference>
<comment type="caution">
    <text evidence="1">The sequence shown here is derived from an EMBL/GenBank/DDBJ whole genome shotgun (WGS) entry which is preliminary data.</text>
</comment>
<protein>
    <submittedName>
        <fullName evidence="1">Uncharacterized protein</fullName>
    </submittedName>
</protein>
<reference evidence="1 2" key="1">
    <citation type="submission" date="2017-01" db="EMBL/GenBank/DDBJ databases">
        <authorList>
            <person name="Mah S.A."/>
            <person name="Swanson W.J."/>
            <person name="Moy G.W."/>
            <person name="Vacquier V.D."/>
        </authorList>
    </citation>
    <scope>NUCLEOTIDE SEQUENCE [LARGE SCALE GENOMIC DNA]</scope>
    <source>
        <strain evidence="1">PDD-32b-74</strain>
    </source>
</reference>
<name>A0A244ERQ6_PSESX</name>
<dbReference type="AlphaFoldDB" id="A0A244ERQ6"/>
<evidence type="ECO:0000313" key="2">
    <source>
        <dbReference type="Proteomes" id="UP000195128"/>
    </source>
</evidence>
<accession>A0A244ERQ6</accession>
<proteinExistence type="predicted"/>
<evidence type="ECO:0000313" key="1">
    <source>
        <dbReference type="EMBL" id="OUM06690.1"/>
    </source>
</evidence>
<gene>
    <name evidence="1" type="ORF">BW686_14365</name>
</gene>
<dbReference type="EMBL" id="MTSA01000010">
    <property type="protein sequence ID" value="OUM06690.1"/>
    <property type="molecule type" value="Genomic_DNA"/>
</dbReference>
<sequence length="83" mass="8822">MDTSITQTHRGLVTAYSDSGSRCSSDRLGLRQMRTVSGQTDITQKPHTPAFSTACACQSPDDLKSATNRSCVLSACGLKTLVV</sequence>